<dbReference type="EMBL" id="HBIQ01076744">
    <property type="protein sequence ID" value="CAE0579874.1"/>
    <property type="molecule type" value="Transcribed_RNA"/>
</dbReference>
<feature type="signal peptide" evidence="2">
    <location>
        <begin position="1"/>
        <end position="15"/>
    </location>
</feature>
<sequence>MLRLLLLLCVCSTAALVLRGPGPAPRTFRTGRPIMGARKPGVSTPEDLAAFVAAAGDKLIVLDVRNPDFEKEPGDGESSKIAPIASSAPPTTGRQRAVNVVYDRASDSMDLSLIPSEWITEGGGKESVPIITHCGGGGRGQKARLYLEANGFGNVVNGGGPEDEECWAVFGSK</sequence>
<evidence type="ECO:0000256" key="2">
    <source>
        <dbReference type="SAM" id="SignalP"/>
    </source>
</evidence>
<keyword evidence="2" id="KW-0732">Signal</keyword>
<name>A0A7S3TC76_9SPIT</name>
<reference evidence="4" key="1">
    <citation type="submission" date="2021-01" db="EMBL/GenBank/DDBJ databases">
        <authorList>
            <person name="Corre E."/>
            <person name="Pelletier E."/>
            <person name="Niang G."/>
            <person name="Scheremetjew M."/>
            <person name="Finn R."/>
            <person name="Kale V."/>
            <person name="Holt S."/>
            <person name="Cochrane G."/>
            <person name="Meng A."/>
            <person name="Brown T."/>
            <person name="Cohen L."/>
        </authorList>
    </citation>
    <scope>NUCLEOTIDE SEQUENCE</scope>
    <source>
        <strain evidence="4">SPMC142</strain>
    </source>
</reference>
<feature type="domain" description="Rhodanese" evidence="3">
    <location>
        <begin position="55"/>
        <end position="165"/>
    </location>
</feature>
<evidence type="ECO:0000259" key="3">
    <source>
        <dbReference type="PROSITE" id="PS50206"/>
    </source>
</evidence>
<dbReference type="InterPro" id="IPR036873">
    <property type="entry name" value="Rhodanese-like_dom_sf"/>
</dbReference>
<feature type="region of interest" description="Disordered" evidence="1">
    <location>
        <begin position="70"/>
        <end position="93"/>
    </location>
</feature>
<protein>
    <recommendedName>
        <fullName evidence="3">Rhodanese domain-containing protein</fullName>
    </recommendedName>
</protein>
<dbReference type="SUPFAM" id="SSF52821">
    <property type="entry name" value="Rhodanese/Cell cycle control phosphatase"/>
    <property type="match status" value="1"/>
</dbReference>
<gene>
    <name evidence="4" type="ORF">SACU0126_LOCUS24450</name>
</gene>
<accession>A0A7S3TC76</accession>
<organism evidence="4">
    <name type="scientific">Strombidinopsis acuminata</name>
    <dbReference type="NCBI Taxonomy" id="141414"/>
    <lineage>
        <taxon>Eukaryota</taxon>
        <taxon>Sar</taxon>
        <taxon>Alveolata</taxon>
        <taxon>Ciliophora</taxon>
        <taxon>Intramacronucleata</taxon>
        <taxon>Spirotrichea</taxon>
        <taxon>Choreotrichia</taxon>
        <taxon>Choreotrichida</taxon>
        <taxon>Strombidinopsidae</taxon>
        <taxon>Strombidinopsis</taxon>
    </lineage>
</organism>
<dbReference type="AlphaFoldDB" id="A0A7S3TC76"/>
<feature type="compositionally biased region" description="Low complexity" evidence="1">
    <location>
        <begin position="79"/>
        <end position="90"/>
    </location>
</feature>
<evidence type="ECO:0000313" key="4">
    <source>
        <dbReference type="EMBL" id="CAE0579874.1"/>
    </source>
</evidence>
<evidence type="ECO:0000256" key="1">
    <source>
        <dbReference type="SAM" id="MobiDB-lite"/>
    </source>
</evidence>
<dbReference type="Gene3D" id="3.40.250.10">
    <property type="entry name" value="Rhodanese-like domain"/>
    <property type="match status" value="1"/>
</dbReference>
<proteinExistence type="predicted"/>
<dbReference type="PROSITE" id="PS50206">
    <property type="entry name" value="RHODANESE_3"/>
    <property type="match status" value="1"/>
</dbReference>
<dbReference type="InterPro" id="IPR001763">
    <property type="entry name" value="Rhodanese-like_dom"/>
</dbReference>
<feature type="chain" id="PRO_5031331353" description="Rhodanese domain-containing protein" evidence="2">
    <location>
        <begin position="16"/>
        <end position="173"/>
    </location>
</feature>